<evidence type="ECO:0000313" key="2">
    <source>
        <dbReference type="Proteomes" id="UP001153334"/>
    </source>
</evidence>
<comment type="caution">
    <text evidence="1">The sequence shown here is derived from an EMBL/GenBank/DDBJ whole genome shotgun (WGS) entry which is preliminary data.</text>
</comment>
<dbReference type="Proteomes" id="UP001153334">
    <property type="component" value="Unassembled WGS sequence"/>
</dbReference>
<evidence type="ECO:0000313" key="1">
    <source>
        <dbReference type="EMBL" id="KAJ8120353.1"/>
    </source>
</evidence>
<sequence length="676" mass="74493">MFTLAASSLSAIHNGLRKSEKSRPQGFKQSSLETPRPRRPRQSSPNKRDPNWTPPEFKLKRGKKDITDTGPERQSRRSRFNDPKSNFGKRSQVYQMKYGNLKDELAKLEGQGRGHKTSFSRRSPTDRISADDFMKDFRASAGGAGSPATDRGHGKGRASPVRSGRFTEQESSRKSSVITKDFRTNAKNMDRPAGDRDRGRDGHGRDGRGRDGRGRDGRGRDDRDRNGPGRYDRGRDDRGRDDRGSDGRRRERPPPPDKRFSTTRSFVHARNAMKEQKERANASFPEAPSPKAPSLEARRDDRPSSGTRHEAVENKPEQLDGSPFRSQNKDERFPRREQASRSTDDGPIRIHHTTAASQFLYGRSVVEAALKDSRRQLYNLYIYSGDDRQNVSQDDLLIRLAQHRSVNIKRLSNDGLRTMDKMSGGRPHNGCVLEASPVPQLPLKALGPLSEDPQKPGFHVEIAHQSSEEENVNGTSDFVGYRLPQGRNPFVLLLDGILDPGNLGAILRTAVFLGVNGIAITKASSATLTPIALKASAGASEVATLFSVNSATEFLARSKENGWLVYAAVPATKRSKGNSHITVDRVETYDPLSSQPTVLVIGSEGEGLGKPVRRQANHDVSIPGSSGLLSSVVDSLNVSVATGILCSAFLKNQSSNMIEVSDEPVDSEAENGSRMW</sequence>
<gene>
    <name evidence="1" type="ORF">ONZ43_g2919</name>
</gene>
<proteinExistence type="predicted"/>
<protein>
    <submittedName>
        <fullName evidence="1">Uncharacterized protein</fullName>
    </submittedName>
</protein>
<reference evidence="1" key="1">
    <citation type="submission" date="2022-11" db="EMBL/GenBank/DDBJ databases">
        <title>Genome Sequence of Nemania bipapillata.</title>
        <authorList>
            <person name="Buettner E."/>
        </authorList>
    </citation>
    <scope>NUCLEOTIDE SEQUENCE</scope>
    <source>
        <strain evidence="1">CP14</strain>
    </source>
</reference>
<accession>A0ACC2IYZ4</accession>
<name>A0ACC2IYZ4_9PEZI</name>
<organism evidence="1 2">
    <name type="scientific">Nemania bipapillata</name>
    <dbReference type="NCBI Taxonomy" id="110536"/>
    <lineage>
        <taxon>Eukaryota</taxon>
        <taxon>Fungi</taxon>
        <taxon>Dikarya</taxon>
        <taxon>Ascomycota</taxon>
        <taxon>Pezizomycotina</taxon>
        <taxon>Sordariomycetes</taxon>
        <taxon>Xylariomycetidae</taxon>
        <taxon>Xylariales</taxon>
        <taxon>Xylariaceae</taxon>
        <taxon>Nemania</taxon>
    </lineage>
</organism>
<keyword evidence="2" id="KW-1185">Reference proteome</keyword>
<dbReference type="EMBL" id="JAPESX010000639">
    <property type="protein sequence ID" value="KAJ8120353.1"/>
    <property type="molecule type" value="Genomic_DNA"/>
</dbReference>